<feature type="domain" description="F-box/LRR-repeat protein 15-like leucin rich repeat" evidence="2">
    <location>
        <begin position="338"/>
        <end position="465"/>
    </location>
</feature>
<reference evidence="3 4" key="1">
    <citation type="submission" date="2015-11" db="EMBL/GenBank/DDBJ databases">
        <title>The genome of Debaryomyces fabryi.</title>
        <authorList>
            <person name="Tafer H."/>
            <person name="Lopandic K."/>
        </authorList>
    </citation>
    <scope>NUCLEOTIDE SEQUENCE [LARGE SCALE GENOMIC DNA]</scope>
    <source>
        <strain evidence="3 4">CBS 789</strain>
    </source>
</reference>
<name>A0A0V1PZF5_9ASCO</name>
<dbReference type="SMART" id="SM00367">
    <property type="entry name" value="LRR_CC"/>
    <property type="match status" value="4"/>
</dbReference>
<evidence type="ECO:0000313" key="3">
    <source>
        <dbReference type="EMBL" id="KSA01571.1"/>
    </source>
</evidence>
<dbReference type="PANTHER" id="PTHR13318">
    <property type="entry name" value="PARTNER OF PAIRED, ISOFORM B-RELATED"/>
    <property type="match status" value="1"/>
</dbReference>
<dbReference type="Gene3D" id="3.80.10.10">
    <property type="entry name" value="Ribonuclease Inhibitor"/>
    <property type="match status" value="1"/>
</dbReference>
<dbReference type="GO" id="GO:0019005">
    <property type="term" value="C:SCF ubiquitin ligase complex"/>
    <property type="evidence" value="ECO:0007669"/>
    <property type="project" value="TreeGrafter"/>
</dbReference>
<keyword evidence="4" id="KW-1185">Reference proteome</keyword>
<evidence type="ECO:0000313" key="4">
    <source>
        <dbReference type="Proteomes" id="UP000054251"/>
    </source>
</evidence>
<gene>
    <name evidence="3" type="ORF">AC631_02646</name>
</gene>
<proteinExistence type="predicted"/>
<evidence type="ECO:0000259" key="2">
    <source>
        <dbReference type="Pfam" id="PF25372"/>
    </source>
</evidence>
<dbReference type="PANTHER" id="PTHR13318:SF95">
    <property type="entry name" value="F-BOX PROTEIN YLR352W"/>
    <property type="match status" value="1"/>
</dbReference>
<dbReference type="InterPro" id="IPR057207">
    <property type="entry name" value="FBXL15_LRR"/>
</dbReference>
<feature type="region of interest" description="Disordered" evidence="1">
    <location>
        <begin position="42"/>
        <end position="76"/>
    </location>
</feature>
<dbReference type="Pfam" id="PF25372">
    <property type="entry name" value="DUF7885"/>
    <property type="match status" value="1"/>
</dbReference>
<comment type="caution">
    <text evidence="3">The sequence shown here is derived from an EMBL/GenBank/DDBJ whole genome shotgun (WGS) entry which is preliminary data.</text>
</comment>
<accession>A0A0V1PZF5</accession>
<sequence length="538" mass="61746">MNITPVSRNTTEPLACIKNINNHIYDYSPSNEEPKYLKRCKSQSTTKLSRQLPRTPSNKYHARSKRRTNSTTPPISLNIPSSPFIYLEFSLNSSGSDSSDLESLSDLYEDKDTPFSSPINRNPLTPNDSFFSFTHKAVPVESLLPKRTQISIFEIPEIVNKIIEFADIQNTVVPQESTPVRRKPLSSNHALLIYGNKHQADLSMQVHSTQHNNNNNGVLFNCLQVNKLFNQVTNEVLSQKLFFNDERKLHGYLQNLKVSQLKSKPSLFVFHKLFHAKQDIIELIKNHMDFANLQWLEFYMCPKLLPTAEFFLYGSNIKKIVITGSKVIDDGFLSMVAKKCPNLEVLDIRACELISDSGIYQIAKQCRNLTTVNFGRKNKGNLITDSSLCMLIRNNPNLDTVGLAGCHITDKTLWDLAVRCSDSLQRLSLNNCPYITNQSIPLILHSNLFKNLSVLELRFANQITNFKPIIEFKRRQEFRGVSILIEVCESLCLLMREQELEMDKVISQRIFEDISYWANDNNDGDLPYEQFVNRRRLK</sequence>
<dbReference type="EMBL" id="LMYN01000049">
    <property type="protein sequence ID" value="KSA01571.1"/>
    <property type="molecule type" value="Genomic_DNA"/>
</dbReference>
<dbReference type="CDD" id="cd09293">
    <property type="entry name" value="AMN1"/>
    <property type="match status" value="1"/>
</dbReference>
<organism evidence="3 4">
    <name type="scientific">Debaryomyces fabryi</name>
    <dbReference type="NCBI Taxonomy" id="58627"/>
    <lineage>
        <taxon>Eukaryota</taxon>
        <taxon>Fungi</taxon>
        <taxon>Dikarya</taxon>
        <taxon>Ascomycota</taxon>
        <taxon>Saccharomycotina</taxon>
        <taxon>Pichiomycetes</taxon>
        <taxon>Debaryomycetaceae</taxon>
        <taxon>Debaryomyces</taxon>
    </lineage>
</organism>
<dbReference type="GO" id="GO:0031146">
    <property type="term" value="P:SCF-dependent proteasomal ubiquitin-dependent protein catabolic process"/>
    <property type="evidence" value="ECO:0007669"/>
    <property type="project" value="TreeGrafter"/>
</dbReference>
<dbReference type="RefSeq" id="XP_015467673.1">
    <property type="nucleotide sequence ID" value="XM_015611476.1"/>
</dbReference>
<dbReference type="Proteomes" id="UP000054251">
    <property type="component" value="Unassembled WGS sequence"/>
</dbReference>
<dbReference type="AlphaFoldDB" id="A0A0V1PZF5"/>
<evidence type="ECO:0000256" key="1">
    <source>
        <dbReference type="SAM" id="MobiDB-lite"/>
    </source>
</evidence>
<dbReference type="OrthoDB" id="550575at2759"/>
<feature type="compositionally biased region" description="Polar residues" evidence="1">
    <location>
        <begin position="42"/>
        <end position="58"/>
    </location>
</feature>
<dbReference type="SUPFAM" id="SSF52047">
    <property type="entry name" value="RNI-like"/>
    <property type="match status" value="1"/>
</dbReference>
<dbReference type="InterPro" id="IPR032675">
    <property type="entry name" value="LRR_dom_sf"/>
</dbReference>
<dbReference type="InterPro" id="IPR006553">
    <property type="entry name" value="Leu-rich_rpt_Cys-con_subtyp"/>
</dbReference>
<dbReference type="GeneID" id="26839655"/>
<protein>
    <submittedName>
        <fullName evidence="3">Antagonist of mitotic exit network protein 1</fullName>
    </submittedName>
</protein>